<keyword evidence="4" id="KW-1185">Reference proteome</keyword>
<dbReference type="PANTHER" id="PTHR46268:SF6">
    <property type="entry name" value="UNIVERSAL STRESS PROTEIN UP12"/>
    <property type="match status" value="1"/>
</dbReference>
<dbReference type="RefSeq" id="WP_323376924.1">
    <property type="nucleotide sequence ID" value="NZ_WEGJ01000001.1"/>
</dbReference>
<evidence type="ECO:0000313" key="3">
    <source>
        <dbReference type="EMBL" id="MQY10497.1"/>
    </source>
</evidence>
<comment type="similarity">
    <text evidence="1">Belongs to the universal stress protein A family.</text>
</comment>
<feature type="domain" description="UspA" evidence="2">
    <location>
        <begin position="148"/>
        <end position="287"/>
    </location>
</feature>
<dbReference type="SUPFAM" id="SSF52402">
    <property type="entry name" value="Adenine nucleotide alpha hydrolases-like"/>
    <property type="match status" value="2"/>
</dbReference>
<dbReference type="PANTHER" id="PTHR46268">
    <property type="entry name" value="STRESS RESPONSE PROTEIN NHAX"/>
    <property type="match status" value="1"/>
</dbReference>
<reference evidence="3 4" key="1">
    <citation type="submission" date="2019-10" db="EMBL/GenBank/DDBJ databases">
        <title>Streptomyces smaragdinus sp. nov. and Streptomyces fabii sp. nov., isolated from the gut of fungus growing-termite Macrotermes natalensis.</title>
        <authorList>
            <person name="Schwitalla J."/>
            <person name="Benndorf R."/>
            <person name="Martin K."/>
            <person name="De Beer W."/>
            <person name="Kaster A.-K."/>
            <person name="Vollmers J."/>
            <person name="Poulsen M."/>
            <person name="Beemelmanns C."/>
        </authorList>
    </citation>
    <scope>NUCLEOTIDE SEQUENCE [LARGE SCALE GENOMIC DNA]</scope>
    <source>
        <strain evidence="3 4">RB5</strain>
    </source>
</reference>
<feature type="domain" description="UspA" evidence="2">
    <location>
        <begin position="4"/>
        <end position="138"/>
    </location>
</feature>
<accession>A0A7K0CAL8</accession>
<protein>
    <submittedName>
        <fullName evidence="3">Universal stress protein</fullName>
    </submittedName>
</protein>
<dbReference type="Gene3D" id="3.40.50.620">
    <property type="entry name" value="HUPs"/>
    <property type="match status" value="2"/>
</dbReference>
<organism evidence="3 4">
    <name type="scientific">Streptomyces smaragdinus</name>
    <dbReference type="NCBI Taxonomy" id="2585196"/>
    <lineage>
        <taxon>Bacteria</taxon>
        <taxon>Bacillati</taxon>
        <taxon>Actinomycetota</taxon>
        <taxon>Actinomycetes</taxon>
        <taxon>Kitasatosporales</taxon>
        <taxon>Streptomycetaceae</taxon>
        <taxon>Streptomyces</taxon>
    </lineage>
</organism>
<evidence type="ECO:0000259" key="2">
    <source>
        <dbReference type="Pfam" id="PF00582"/>
    </source>
</evidence>
<evidence type="ECO:0000313" key="4">
    <source>
        <dbReference type="Proteomes" id="UP000466345"/>
    </source>
</evidence>
<dbReference type="InterPro" id="IPR006015">
    <property type="entry name" value="Universal_stress_UspA"/>
</dbReference>
<sequence>MAAPLVVGVDGSDAARRALEWAVDEAVRHGAALRIVYASLWEYYDGSLPAGSPPVPAGRGQAEHIVASAAELAQARGPRLKLTADILAEDTVPGLLRAGRDSFAVVVGDRGRGRLPLPLGSTALAVASRAQGPVIVVRGGGRNTAGGFDRVVLGVGETGERGAAVGFAFREASVRGGRLDAIRAWRSPERGVATHAHTLAGAADPRMRDAEWALQHAVKDSVQRFPDVDVRRVTAEGPARNALLLASDEADLVVVGARRRTGQSGIHLGHVNHDVLQHASCPVAVVPER</sequence>
<evidence type="ECO:0000256" key="1">
    <source>
        <dbReference type="ARBA" id="ARBA00008791"/>
    </source>
</evidence>
<dbReference type="Proteomes" id="UP000466345">
    <property type="component" value="Unassembled WGS sequence"/>
</dbReference>
<name>A0A7K0CAL8_9ACTN</name>
<dbReference type="Pfam" id="PF00582">
    <property type="entry name" value="Usp"/>
    <property type="match status" value="2"/>
</dbReference>
<dbReference type="EMBL" id="WEGJ01000001">
    <property type="protein sequence ID" value="MQY10497.1"/>
    <property type="molecule type" value="Genomic_DNA"/>
</dbReference>
<proteinExistence type="inferred from homology"/>
<comment type="caution">
    <text evidence="3">The sequence shown here is derived from an EMBL/GenBank/DDBJ whole genome shotgun (WGS) entry which is preliminary data.</text>
</comment>
<dbReference type="PRINTS" id="PR01438">
    <property type="entry name" value="UNVRSLSTRESS"/>
</dbReference>
<dbReference type="InterPro" id="IPR006016">
    <property type="entry name" value="UspA"/>
</dbReference>
<dbReference type="AlphaFoldDB" id="A0A7K0CAL8"/>
<dbReference type="InterPro" id="IPR014729">
    <property type="entry name" value="Rossmann-like_a/b/a_fold"/>
</dbReference>
<gene>
    <name evidence="3" type="ORF">SRB5_06050</name>
</gene>